<feature type="chain" id="PRO_5043954750" description="Secreted protein" evidence="1">
    <location>
        <begin position="23"/>
        <end position="123"/>
    </location>
</feature>
<gene>
    <name evidence="2" type="ORF">LIER_00015</name>
</gene>
<evidence type="ECO:0000313" key="3">
    <source>
        <dbReference type="Proteomes" id="UP001454036"/>
    </source>
</evidence>
<reference evidence="2 3" key="1">
    <citation type="submission" date="2024-01" db="EMBL/GenBank/DDBJ databases">
        <title>The complete chloroplast genome sequence of Lithospermum erythrorhizon: insights into the phylogenetic relationship among Boraginaceae species and the maternal lineages of purple gromwells.</title>
        <authorList>
            <person name="Okada T."/>
            <person name="Watanabe K."/>
        </authorList>
    </citation>
    <scope>NUCLEOTIDE SEQUENCE [LARGE SCALE GENOMIC DNA]</scope>
</reference>
<comment type="caution">
    <text evidence="2">The sequence shown here is derived from an EMBL/GenBank/DDBJ whole genome shotgun (WGS) entry which is preliminary data.</text>
</comment>
<dbReference type="Proteomes" id="UP001454036">
    <property type="component" value="Unassembled WGS sequence"/>
</dbReference>
<evidence type="ECO:0000256" key="1">
    <source>
        <dbReference type="SAM" id="SignalP"/>
    </source>
</evidence>
<keyword evidence="3" id="KW-1185">Reference proteome</keyword>
<proteinExistence type="predicted"/>
<name>A0AAV3NFZ0_LITER</name>
<feature type="signal peptide" evidence="1">
    <location>
        <begin position="1"/>
        <end position="22"/>
    </location>
</feature>
<protein>
    <recommendedName>
        <fullName evidence="4">Secreted protein</fullName>
    </recommendedName>
</protein>
<accession>A0AAV3NFZ0</accession>
<dbReference type="AlphaFoldDB" id="A0AAV3NFZ0"/>
<dbReference type="EMBL" id="BAABME010000001">
    <property type="protein sequence ID" value="GAA0138232.1"/>
    <property type="molecule type" value="Genomic_DNA"/>
</dbReference>
<organism evidence="2 3">
    <name type="scientific">Lithospermum erythrorhizon</name>
    <name type="common">Purple gromwell</name>
    <name type="synonym">Lithospermum officinale var. erythrorhizon</name>
    <dbReference type="NCBI Taxonomy" id="34254"/>
    <lineage>
        <taxon>Eukaryota</taxon>
        <taxon>Viridiplantae</taxon>
        <taxon>Streptophyta</taxon>
        <taxon>Embryophyta</taxon>
        <taxon>Tracheophyta</taxon>
        <taxon>Spermatophyta</taxon>
        <taxon>Magnoliopsida</taxon>
        <taxon>eudicotyledons</taxon>
        <taxon>Gunneridae</taxon>
        <taxon>Pentapetalae</taxon>
        <taxon>asterids</taxon>
        <taxon>lamiids</taxon>
        <taxon>Boraginales</taxon>
        <taxon>Boraginaceae</taxon>
        <taxon>Boraginoideae</taxon>
        <taxon>Lithospermeae</taxon>
        <taxon>Lithospermum</taxon>
    </lineage>
</organism>
<keyword evidence="1" id="KW-0732">Signal</keyword>
<evidence type="ECO:0000313" key="2">
    <source>
        <dbReference type="EMBL" id="GAA0138232.1"/>
    </source>
</evidence>
<evidence type="ECO:0008006" key="4">
    <source>
        <dbReference type="Google" id="ProtNLM"/>
    </source>
</evidence>
<sequence length="123" mass="14527">MKLKVCILFPSSFYCILLYSLQQNFPTPSFVYDFFGQPTSCSVFHFRNAQPFTYRWWHQYTLTSRVLQRNSESGLLLQAGVAKSRISSIATRDLWMLYYWIHLLDLNEYTNLYNVQAAKSRSS</sequence>